<dbReference type="Gene3D" id="2.40.50.90">
    <property type="match status" value="1"/>
</dbReference>
<sequence length="282" mass="30564">MRPAKDYHPPMSLGAGLRFCVAAGLAVGLSCVQVRAAGLPARPASACAGTTGPDRLLSLTPEGDLVLSAGGAARLAEIRLPDSGPARPEAEAWLKTLVDRPLLVTTGPERDRWGRLPVRIRIPDPAGGTDAAEALVESGLAMVDPGTGETLCRPELLALEETARERNLGLWADALYKPLDANRIDRLQDRFGTFVLVEGRVKSVGERRQRVYLNFGGHWAEDFTIIIPKRTWKTMTDRGATAASLEGRRIRVRGILEPWQGAAITVVVPEMIERLDNARPSR</sequence>
<keyword evidence="3" id="KW-1185">Reference proteome</keyword>
<proteinExistence type="predicted"/>
<protein>
    <submittedName>
        <fullName evidence="2">DNA-binding protein</fullName>
    </submittedName>
</protein>
<dbReference type="Proteomes" id="UP000325614">
    <property type="component" value="Chromosome"/>
</dbReference>
<gene>
    <name evidence="2" type="ORF">GDR74_02720</name>
</gene>
<evidence type="ECO:0000313" key="3">
    <source>
        <dbReference type="Proteomes" id="UP000325614"/>
    </source>
</evidence>
<dbReference type="PROSITE" id="PS51257">
    <property type="entry name" value="PROKAR_LIPOPROTEIN"/>
    <property type="match status" value="1"/>
</dbReference>
<evidence type="ECO:0000259" key="1">
    <source>
        <dbReference type="Pfam" id="PF00565"/>
    </source>
</evidence>
<dbReference type="SUPFAM" id="SSF50199">
    <property type="entry name" value="Staphylococcal nuclease"/>
    <property type="match status" value="1"/>
</dbReference>
<dbReference type="EMBL" id="CP045423">
    <property type="protein sequence ID" value="QFU15217.1"/>
    <property type="molecule type" value="Genomic_DNA"/>
</dbReference>
<dbReference type="InterPro" id="IPR016071">
    <property type="entry name" value="Staphylococal_nuclease_OB-fold"/>
</dbReference>
<dbReference type="AlphaFoldDB" id="A0A5P9JRD3"/>
<reference evidence="2 3" key="1">
    <citation type="submission" date="2019-10" db="EMBL/GenBank/DDBJ databases">
        <title>Isolation, Identification of Microvirga thermotolerans HR1, a novel thermophilic bacterium and Comparative Genomics of the genus Microvirga.</title>
        <authorList>
            <person name="Li J."/>
            <person name="Zhang W."/>
            <person name="Lin M."/>
            <person name="Wang J."/>
        </authorList>
    </citation>
    <scope>NUCLEOTIDE SEQUENCE [LARGE SCALE GENOMIC DNA]</scope>
    <source>
        <strain evidence="2 3">HR1</strain>
    </source>
</reference>
<dbReference type="InterPro" id="IPR035437">
    <property type="entry name" value="SNase_OB-fold_sf"/>
</dbReference>
<dbReference type="KEGG" id="mico:GDR74_02720"/>
<name>A0A5P9JRD3_9HYPH</name>
<evidence type="ECO:0000313" key="2">
    <source>
        <dbReference type="EMBL" id="QFU15217.1"/>
    </source>
</evidence>
<feature type="domain" description="TNase-like" evidence="1">
    <location>
        <begin position="88"/>
        <end position="173"/>
    </location>
</feature>
<accession>A0A5P9JRD3</accession>
<dbReference type="GO" id="GO:0003677">
    <property type="term" value="F:DNA binding"/>
    <property type="evidence" value="ECO:0007669"/>
    <property type="project" value="UniProtKB-KW"/>
</dbReference>
<dbReference type="Pfam" id="PF00565">
    <property type="entry name" value="SNase"/>
    <property type="match status" value="1"/>
</dbReference>
<organism evidence="2 3">
    <name type="scientific">Microvirga thermotolerans</name>
    <dbReference type="NCBI Taxonomy" id="2651334"/>
    <lineage>
        <taxon>Bacteria</taxon>
        <taxon>Pseudomonadati</taxon>
        <taxon>Pseudomonadota</taxon>
        <taxon>Alphaproteobacteria</taxon>
        <taxon>Hyphomicrobiales</taxon>
        <taxon>Methylobacteriaceae</taxon>
        <taxon>Microvirga</taxon>
    </lineage>
</organism>
<keyword evidence="2" id="KW-0238">DNA-binding</keyword>